<dbReference type="Pfam" id="PF04773">
    <property type="entry name" value="FecR"/>
    <property type="match status" value="1"/>
</dbReference>
<name>A0A399SZ38_9BACT</name>
<keyword evidence="1" id="KW-0812">Transmembrane</keyword>
<proteinExistence type="predicted"/>
<dbReference type="InterPro" id="IPR032508">
    <property type="entry name" value="FecR_C"/>
</dbReference>
<feature type="domain" description="Protein FecR C-terminal" evidence="3">
    <location>
        <begin position="276"/>
        <end position="335"/>
    </location>
</feature>
<comment type="caution">
    <text evidence="4">The sequence shown here is derived from an EMBL/GenBank/DDBJ whole genome shotgun (WGS) entry which is preliminary data.</text>
</comment>
<evidence type="ECO:0000256" key="1">
    <source>
        <dbReference type="SAM" id="Phobius"/>
    </source>
</evidence>
<keyword evidence="1" id="KW-0472">Membrane</keyword>
<keyword evidence="1" id="KW-1133">Transmembrane helix</keyword>
<keyword evidence="5" id="KW-1185">Reference proteome</keyword>
<reference evidence="4 5" key="1">
    <citation type="submission" date="2018-08" db="EMBL/GenBank/DDBJ databases">
        <title>Pallidiluteibacterium maritimus gen. nov., sp. nov., isolated from coastal sediment.</title>
        <authorList>
            <person name="Zhou L.Y."/>
        </authorList>
    </citation>
    <scope>NUCLEOTIDE SEQUENCE [LARGE SCALE GENOMIC DNA]</scope>
    <source>
        <strain evidence="4 5">XSD2</strain>
    </source>
</reference>
<dbReference type="AlphaFoldDB" id="A0A399SZ38"/>
<evidence type="ECO:0000313" key="4">
    <source>
        <dbReference type="EMBL" id="RIJ48768.1"/>
    </source>
</evidence>
<dbReference type="Gene3D" id="3.55.50.30">
    <property type="match status" value="1"/>
</dbReference>
<dbReference type="Pfam" id="PF16344">
    <property type="entry name" value="FecR_C"/>
    <property type="match status" value="1"/>
</dbReference>
<feature type="domain" description="FecR protein" evidence="2">
    <location>
        <begin position="139"/>
        <end position="226"/>
    </location>
</feature>
<dbReference type="PANTHER" id="PTHR30273:SF2">
    <property type="entry name" value="PROTEIN FECR"/>
    <property type="match status" value="1"/>
</dbReference>
<dbReference type="Gene3D" id="2.60.120.1440">
    <property type="match status" value="1"/>
</dbReference>
<organism evidence="4 5">
    <name type="scientific">Maribellus luteus</name>
    <dbReference type="NCBI Taxonomy" id="2305463"/>
    <lineage>
        <taxon>Bacteria</taxon>
        <taxon>Pseudomonadati</taxon>
        <taxon>Bacteroidota</taxon>
        <taxon>Bacteroidia</taxon>
        <taxon>Marinilabiliales</taxon>
        <taxon>Prolixibacteraceae</taxon>
        <taxon>Maribellus</taxon>
    </lineage>
</organism>
<dbReference type="InterPro" id="IPR012373">
    <property type="entry name" value="Ferrdict_sens_TM"/>
</dbReference>
<dbReference type="RefSeq" id="WP_119437690.1">
    <property type="nucleotide sequence ID" value="NZ_QWGR01000004.1"/>
</dbReference>
<dbReference type="GO" id="GO:0016989">
    <property type="term" value="F:sigma factor antagonist activity"/>
    <property type="evidence" value="ECO:0007669"/>
    <property type="project" value="TreeGrafter"/>
</dbReference>
<evidence type="ECO:0000259" key="3">
    <source>
        <dbReference type="Pfam" id="PF16344"/>
    </source>
</evidence>
<protein>
    <submittedName>
        <fullName evidence="4">DUF4974 domain-containing protein</fullName>
    </submittedName>
</protein>
<feature type="transmembrane region" description="Helical" evidence="1">
    <location>
        <begin position="98"/>
        <end position="119"/>
    </location>
</feature>
<accession>A0A399SZ38</accession>
<sequence>MSKMENIENQSRELLSKQLVGEASDREKVELEAWLEQSEENRAEWEQSKKMLSKIDSFYQEKRFDTDAAWKNVHAQFVPTKGTVVSFQKKRKEGIATFYKYAAILVVALLLGTVGYYIGFRNQVPAVYSEVISGENQVLQQYVLPDGSVVALNSNSKLTFPKKFRDNVREVSIEGEAFFDVKPNPDQPFVINAGETQVKVLGTSFSVSAYPGQETVEVIVETGKVQVISKSTEKQTEATEVFLIPGEKGTFFNQNKTLEKSVNADPNFLSWKTHDLIFNKVPLSEVVRCLEKTYHIRVDLAEPALNELLYEGHFDQKPADFVLDVIRLTFNLELIGENEHYTLTSRKNDQ</sequence>
<dbReference type="PANTHER" id="PTHR30273">
    <property type="entry name" value="PERIPLASMIC SIGNAL SENSOR AND SIGMA FACTOR ACTIVATOR FECR-RELATED"/>
    <property type="match status" value="1"/>
</dbReference>
<dbReference type="PIRSF" id="PIRSF018266">
    <property type="entry name" value="FecR"/>
    <property type="match status" value="1"/>
</dbReference>
<dbReference type="EMBL" id="QWGR01000004">
    <property type="protein sequence ID" value="RIJ48768.1"/>
    <property type="molecule type" value="Genomic_DNA"/>
</dbReference>
<dbReference type="OrthoDB" id="676789at2"/>
<evidence type="ECO:0000313" key="5">
    <source>
        <dbReference type="Proteomes" id="UP000265926"/>
    </source>
</evidence>
<evidence type="ECO:0000259" key="2">
    <source>
        <dbReference type="Pfam" id="PF04773"/>
    </source>
</evidence>
<dbReference type="Proteomes" id="UP000265926">
    <property type="component" value="Unassembled WGS sequence"/>
</dbReference>
<dbReference type="InterPro" id="IPR006860">
    <property type="entry name" value="FecR"/>
</dbReference>
<gene>
    <name evidence="4" type="ORF">D1614_09580</name>
</gene>